<evidence type="ECO:0000313" key="7">
    <source>
        <dbReference type="EMBL" id="CCU73237.1"/>
    </source>
</evidence>
<dbReference type="HOGENOM" id="CLU_412071_0_0_6"/>
<dbReference type="PATRIC" id="fig|1298593.3.peg.2744"/>
<dbReference type="PANTHER" id="PTHR45138">
    <property type="entry name" value="REGULATORY COMPONENTS OF SENSORY TRANSDUCTION SYSTEM"/>
    <property type="match status" value="1"/>
</dbReference>
<keyword evidence="4" id="KW-1133">Transmembrane helix</keyword>
<dbReference type="InterPro" id="IPR043128">
    <property type="entry name" value="Rev_trsase/Diguanyl_cyclase"/>
</dbReference>
<evidence type="ECO:0000256" key="3">
    <source>
        <dbReference type="ARBA" id="ARBA00034247"/>
    </source>
</evidence>
<dbReference type="InterPro" id="IPR050469">
    <property type="entry name" value="Diguanylate_Cyclase"/>
</dbReference>
<name>M5DUZ2_9GAMM</name>
<dbReference type="Gene3D" id="3.30.70.270">
    <property type="match status" value="1"/>
</dbReference>
<dbReference type="PANTHER" id="PTHR45138:SF9">
    <property type="entry name" value="DIGUANYLATE CYCLASE DGCM-RELATED"/>
    <property type="match status" value="1"/>
</dbReference>
<feature type="transmembrane region" description="Helical" evidence="4">
    <location>
        <begin position="331"/>
        <end position="354"/>
    </location>
</feature>
<dbReference type="PROSITE" id="PS50887">
    <property type="entry name" value="GGDEF"/>
    <property type="match status" value="1"/>
</dbReference>
<reference evidence="7 8" key="1">
    <citation type="journal article" date="2013" name="Genome Announc.">
        <title>Genome Sequence of Thalassolituus oleivorans MIL-1 (DSM 14913T).</title>
        <authorList>
            <person name="Golyshin P.N."/>
            <person name="Werner J."/>
            <person name="Chernikova T.N."/>
            <person name="Tran H."/>
            <person name="Ferrer M."/>
            <person name="Yakimov M.M."/>
            <person name="Teeling H."/>
            <person name="Golyshina O.V."/>
        </authorList>
    </citation>
    <scope>NUCLEOTIDE SEQUENCE [LARGE SCALE GENOMIC DNA]</scope>
    <source>
        <strain evidence="7 8">MIL-1</strain>
    </source>
</reference>
<feature type="chain" id="PRO_5004065590" description="diguanylate cyclase" evidence="5">
    <location>
        <begin position="27"/>
        <end position="593"/>
    </location>
</feature>
<dbReference type="SMART" id="SM00267">
    <property type="entry name" value="GGDEF"/>
    <property type="match status" value="1"/>
</dbReference>
<dbReference type="InterPro" id="IPR000160">
    <property type="entry name" value="GGDEF_dom"/>
</dbReference>
<dbReference type="eggNOG" id="COG3706">
    <property type="taxonomic scope" value="Bacteria"/>
</dbReference>
<dbReference type="Pfam" id="PF00990">
    <property type="entry name" value="GGDEF"/>
    <property type="match status" value="1"/>
</dbReference>
<keyword evidence="5" id="KW-0732">Signal</keyword>
<dbReference type="STRING" id="187493.CN03_04215"/>
<evidence type="ECO:0000313" key="8">
    <source>
        <dbReference type="Proteomes" id="UP000011866"/>
    </source>
</evidence>
<evidence type="ECO:0000256" key="5">
    <source>
        <dbReference type="SAM" id="SignalP"/>
    </source>
</evidence>
<dbReference type="CDD" id="cd01949">
    <property type="entry name" value="GGDEF"/>
    <property type="match status" value="1"/>
</dbReference>
<accession>M5DUZ2</accession>
<gene>
    <name evidence="7" type="ORF">TOL_2841</name>
</gene>
<feature type="domain" description="GGDEF" evidence="6">
    <location>
        <begin position="446"/>
        <end position="593"/>
    </location>
</feature>
<keyword evidence="4" id="KW-0812">Transmembrane</keyword>
<dbReference type="GO" id="GO:0052621">
    <property type="term" value="F:diguanylate cyclase activity"/>
    <property type="evidence" value="ECO:0007669"/>
    <property type="project" value="UniProtKB-EC"/>
</dbReference>
<organism evidence="7 8">
    <name type="scientific">Thalassolituus oleivorans MIL-1</name>
    <dbReference type="NCBI Taxonomy" id="1298593"/>
    <lineage>
        <taxon>Bacteria</taxon>
        <taxon>Pseudomonadati</taxon>
        <taxon>Pseudomonadota</taxon>
        <taxon>Gammaproteobacteria</taxon>
        <taxon>Oceanospirillales</taxon>
        <taxon>Oceanospirillaceae</taxon>
        <taxon>Thalassolituus</taxon>
    </lineage>
</organism>
<comment type="catalytic activity">
    <reaction evidence="3">
        <text>2 GTP = 3',3'-c-di-GMP + 2 diphosphate</text>
        <dbReference type="Rhea" id="RHEA:24898"/>
        <dbReference type="ChEBI" id="CHEBI:33019"/>
        <dbReference type="ChEBI" id="CHEBI:37565"/>
        <dbReference type="ChEBI" id="CHEBI:58805"/>
        <dbReference type="EC" id="2.7.7.65"/>
    </reaction>
</comment>
<evidence type="ECO:0000256" key="2">
    <source>
        <dbReference type="ARBA" id="ARBA00012528"/>
    </source>
</evidence>
<feature type="transmembrane region" description="Helical" evidence="4">
    <location>
        <begin position="238"/>
        <end position="258"/>
    </location>
</feature>
<dbReference type="NCBIfam" id="TIGR00254">
    <property type="entry name" value="GGDEF"/>
    <property type="match status" value="1"/>
</dbReference>
<feature type="transmembrane region" description="Helical" evidence="4">
    <location>
        <begin position="180"/>
        <end position="201"/>
    </location>
</feature>
<feature type="transmembrane region" description="Helical" evidence="4">
    <location>
        <begin position="296"/>
        <end position="319"/>
    </location>
</feature>
<keyword evidence="4" id="KW-0472">Membrane</keyword>
<dbReference type="KEGG" id="tol:TOL_2841"/>
<feature type="transmembrane region" description="Helical" evidence="4">
    <location>
        <begin position="208"/>
        <end position="226"/>
    </location>
</feature>
<dbReference type="EMBL" id="HF680312">
    <property type="protein sequence ID" value="CCU73237.1"/>
    <property type="molecule type" value="Genomic_DNA"/>
</dbReference>
<dbReference type="FunFam" id="3.30.70.270:FF:000001">
    <property type="entry name" value="Diguanylate cyclase domain protein"/>
    <property type="match status" value="1"/>
</dbReference>
<feature type="transmembrane region" description="Helical" evidence="4">
    <location>
        <begin position="360"/>
        <end position="378"/>
    </location>
</feature>
<feature type="transmembrane region" description="Helical" evidence="4">
    <location>
        <begin position="270"/>
        <end position="290"/>
    </location>
</feature>
<comment type="cofactor">
    <cofactor evidence="1">
        <name>Mg(2+)</name>
        <dbReference type="ChEBI" id="CHEBI:18420"/>
    </cofactor>
</comment>
<evidence type="ECO:0000256" key="1">
    <source>
        <dbReference type="ARBA" id="ARBA00001946"/>
    </source>
</evidence>
<dbReference type="AlphaFoldDB" id="M5DUZ2"/>
<evidence type="ECO:0000256" key="4">
    <source>
        <dbReference type="SAM" id="Phobius"/>
    </source>
</evidence>
<keyword evidence="8" id="KW-1185">Reference proteome</keyword>
<dbReference type="InterPro" id="IPR029787">
    <property type="entry name" value="Nucleotide_cyclase"/>
</dbReference>
<proteinExistence type="predicted"/>
<feature type="signal peptide" evidence="5">
    <location>
        <begin position="1"/>
        <end position="26"/>
    </location>
</feature>
<dbReference type="SUPFAM" id="SSF55073">
    <property type="entry name" value="Nucleotide cyclase"/>
    <property type="match status" value="1"/>
</dbReference>
<evidence type="ECO:0000259" key="6">
    <source>
        <dbReference type="PROSITE" id="PS50887"/>
    </source>
</evidence>
<sequence>MPTGIRCVRDVVLLTLLILLSQLSIAANDELDIKTLESGWSYHWGDVSYNNGWEMQTAEWKDLAVFDDVPGRSNDASILWLKLSLPAGHWRDPYIFVDSIDLTVQVFENQKMTYEFGHISLAGLSQFQGWPWHLIPVMNADKPTELYFRIYSNYPFIGLSGEVVIGEKSDLLQRVYKRGMTGMVFIVILFVAGILVTTLGIIKRERRIALSTGLLSFDLVLMMFAENELSQVILNEPLIWRYLAAFSYFLVPFFLGLVVREWFSGVVRRIALLVCIVTCTFVAGVIFASVSLDVSFIHAYGIFDGLFILLVLALLIGCFLRREPLSFQDGLVIFGILALFLSLLMDMFSAYNFLFWIAHAGQWGLVFFTLAMLTVYLAKDRDQQVSLNLLMHSLEKQVAERTFELTESKKQLEQLAQEDFLTGLLNRRSFVDQGKRELANALRHHQPFALVLFDIDHFKNINDNYGHGVGDKVLEKLADVAKRTSREGDLVCRYGGEEFVILLPQSNTNDARSFVKRLHEALNNISLMVNNGERICITASIGIVIFEQFIAHGEDNHIYPEVDKLLEFMLSQADEAMYEVKDSGRNGIKERAF</sequence>
<dbReference type="EC" id="2.7.7.65" evidence="2"/>
<protein>
    <recommendedName>
        <fullName evidence="2">diguanylate cyclase</fullName>
        <ecNumber evidence="2">2.7.7.65</ecNumber>
    </recommendedName>
</protein>
<dbReference type="Proteomes" id="UP000011866">
    <property type="component" value="Chromosome"/>
</dbReference>